<reference evidence="3" key="3">
    <citation type="submission" date="2014-01" db="EMBL/GenBank/DDBJ databases">
        <title>Evolution of pathogenesis and genome organization in the Tremellales.</title>
        <authorList>
            <person name="Cuomo C."/>
            <person name="Litvintseva A."/>
            <person name="Heitman J."/>
            <person name="Chen Y."/>
            <person name="Sun S."/>
            <person name="Springer D."/>
            <person name="Dromer F."/>
            <person name="Young S."/>
            <person name="Zeng Q."/>
            <person name="Chapman S."/>
            <person name="Gujja S."/>
            <person name="Saif S."/>
            <person name="Birren B."/>
        </authorList>
    </citation>
    <scope>NUCLEOTIDE SEQUENCE</scope>
    <source>
        <strain evidence="3">CBS 10118</strain>
    </source>
</reference>
<dbReference type="RefSeq" id="XP_019044299.1">
    <property type="nucleotide sequence ID" value="XM_019194176.1"/>
</dbReference>
<dbReference type="PANTHER" id="PTHR45982:SF1">
    <property type="entry name" value="REGULATOR OF CHROMOSOME CONDENSATION"/>
    <property type="match status" value="1"/>
</dbReference>
<feature type="region of interest" description="Disordered" evidence="2">
    <location>
        <begin position="242"/>
        <end position="289"/>
    </location>
</feature>
<feature type="repeat" description="RCC1" evidence="1">
    <location>
        <begin position="235"/>
        <end position="313"/>
    </location>
</feature>
<reference evidence="4" key="2">
    <citation type="submission" date="2013-07" db="EMBL/GenBank/DDBJ databases">
        <authorList>
            <consortium name="The Broad Institute Genome Sequencing Platform"/>
            <person name="Cuomo C."/>
            <person name="Litvintseva A."/>
            <person name="Chen Y."/>
            <person name="Heitman J."/>
            <person name="Sun S."/>
            <person name="Springer D."/>
            <person name="Dromer F."/>
            <person name="Young S.K."/>
            <person name="Zeng Q."/>
            <person name="Gargeya S."/>
            <person name="Fitzgerald M."/>
            <person name="Abouelleil A."/>
            <person name="Alvarado L."/>
            <person name="Berlin A.M."/>
            <person name="Chapman S.B."/>
            <person name="Dewar J."/>
            <person name="Goldberg J."/>
            <person name="Griggs A."/>
            <person name="Gujja S."/>
            <person name="Hansen M."/>
            <person name="Howarth C."/>
            <person name="Imamovic A."/>
            <person name="Larimer J."/>
            <person name="McCowan C."/>
            <person name="Murphy C."/>
            <person name="Pearson M."/>
            <person name="Priest M."/>
            <person name="Roberts A."/>
            <person name="Saif S."/>
            <person name="Shea T."/>
            <person name="Sykes S."/>
            <person name="Wortman J."/>
            <person name="Nusbaum C."/>
            <person name="Birren B."/>
        </authorList>
    </citation>
    <scope>NUCLEOTIDE SEQUENCE</scope>
    <source>
        <strain evidence="4">CBS 10118</strain>
    </source>
</reference>
<dbReference type="InterPro" id="IPR000408">
    <property type="entry name" value="Reg_chr_condens"/>
</dbReference>
<evidence type="ECO:0000256" key="2">
    <source>
        <dbReference type="SAM" id="MobiDB-lite"/>
    </source>
</evidence>
<dbReference type="Proteomes" id="UP000092730">
    <property type="component" value="Chromosome 7"/>
</dbReference>
<dbReference type="OrthoDB" id="5370059at2759"/>
<sequence>MPPHLLSCGSNAASHLSINHPNDTSTLKPTIFHPSLPPIPDSAELLDLVSTSAHSLLLLSQPSSNGTKTSNILLGAGTNTFGQLGPRCALWDDIKPEPRWKALNLLGSAGVEGEWEPVKIAATWTTSFVVYQRIPIGDLAASASMSVAGGSSADDSSEKGIQQIVISIGSNDFGELGSTSSTPLTLNAPAEIPISQASRKPTVVELGLAVGEKVEMIRGGQRHVIVFISDGSGKQRVMGWGASRKGELDGGTLSSNSTSNTLGSTSSKGKGKGKGVSRPTTSPPTLIKLPIPPEERIVDISLGASHSLALLSDGTVLGWGSNLKGQITDIHLLKDIKSIAATWNGSYFLTRSNKLLSQGSNTHSQLLRGSNATSQRDMVEIPDGLEVVRIVAGSEHLLVRLRSKHGEEEGLWSGGWNEHGNLALGDQQDRAGLTRVDVQGRIRGVWGGCASTWVWVDQ</sequence>
<evidence type="ECO:0000313" key="4">
    <source>
        <dbReference type="EMBL" id="WVW86013.1"/>
    </source>
</evidence>
<dbReference type="Gene3D" id="2.130.10.30">
    <property type="entry name" value="Regulator of chromosome condensation 1/beta-lactamase-inhibitor protein II"/>
    <property type="match status" value="2"/>
</dbReference>
<reference evidence="3" key="1">
    <citation type="submission" date="2013-07" db="EMBL/GenBank/DDBJ databases">
        <title>The Genome Sequence of Cryptococcus bestiolae CBS10118.</title>
        <authorList>
            <consortium name="The Broad Institute Genome Sequencing Platform"/>
            <person name="Cuomo C."/>
            <person name="Litvintseva A."/>
            <person name="Chen Y."/>
            <person name="Heitman J."/>
            <person name="Sun S."/>
            <person name="Springer D."/>
            <person name="Dromer F."/>
            <person name="Young S.K."/>
            <person name="Zeng Q."/>
            <person name="Gargeya S."/>
            <person name="Fitzgerald M."/>
            <person name="Abouelleil A."/>
            <person name="Alvarado L."/>
            <person name="Berlin A.M."/>
            <person name="Chapman S.B."/>
            <person name="Dewar J."/>
            <person name="Goldberg J."/>
            <person name="Griggs A."/>
            <person name="Gujja S."/>
            <person name="Hansen M."/>
            <person name="Howarth C."/>
            <person name="Imamovic A."/>
            <person name="Larimer J."/>
            <person name="McCowan C."/>
            <person name="Murphy C."/>
            <person name="Pearson M."/>
            <person name="Priest M."/>
            <person name="Roberts A."/>
            <person name="Saif S."/>
            <person name="Shea T."/>
            <person name="Sykes S."/>
            <person name="Wortman J."/>
            <person name="Nusbaum C."/>
            <person name="Birren B."/>
        </authorList>
    </citation>
    <scope>NUCLEOTIDE SEQUENCE [LARGE SCALE GENOMIC DNA]</scope>
    <source>
        <strain evidence="3">CBS 10118</strain>
    </source>
</reference>
<dbReference type="AlphaFoldDB" id="A0A1B9FWT5"/>
<dbReference type="EMBL" id="CP144547">
    <property type="protein sequence ID" value="WVW86013.1"/>
    <property type="molecule type" value="Genomic_DNA"/>
</dbReference>
<dbReference type="InterPro" id="IPR051553">
    <property type="entry name" value="Ran_GTPase-activating"/>
</dbReference>
<dbReference type="PROSITE" id="PS50012">
    <property type="entry name" value="RCC1_3"/>
    <property type="match status" value="1"/>
</dbReference>
<keyword evidence="5" id="KW-1185">Reference proteome</keyword>
<protein>
    <submittedName>
        <fullName evidence="3">Uncharacterized protein</fullName>
    </submittedName>
</protein>
<reference evidence="4" key="4">
    <citation type="submission" date="2024-02" db="EMBL/GenBank/DDBJ databases">
        <title>Comparative genomics of Cryptococcus and Kwoniella reveals pathogenesis evolution and contrasting modes of karyotype evolution via chromosome fusion or intercentromeric recombination.</title>
        <authorList>
            <person name="Coelho M.A."/>
            <person name="David-Palma M."/>
            <person name="Shea T."/>
            <person name="Bowers K."/>
            <person name="McGinley-Smith S."/>
            <person name="Mohammad A.W."/>
            <person name="Gnirke A."/>
            <person name="Yurkov A.M."/>
            <person name="Nowrousian M."/>
            <person name="Sun S."/>
            <person name="Cuomo C.A."/>
            <person name="Heitman J."/>
        </authorList>
    </citation>
    <scope>NUCLEOTIDE SEQUENCE</scope>
    <source>
        <strain evidence="4">CBS 10118</strain>
    </source>
</reference>
<accession>A0A1B9FWT5</accession>
<dbReference type="STRING" id="1296100.A0A1B9FWT5"/>
<dbReference type="KEGG" id="kbi:30211982"/>
<dbReference type="GeneID" id="30211982"/>
<organism evidence="3">
    <name type="scientific">Kwoniella bestiolae CBS 10118</name>
    <dbReference type="NCBI Taxonomy" id="1296100"/>
    <lineage>
        <taxon>Eukaryota</taxon>
        <taxon>Fungi</taxon>
        <taxon>Dikarya</taxon>
        <taxon>Basidiomycota</taxon>
        <taxon>Agaricomycotina</taxon>
        <taxon>Tremellomycetes</taxon>
        <taxon>Tremellales</taxon>
        <taxon>Cryptococcaceae</taxon>
        <taxon>Kwoniella</taxon>
    </lineage>
</organism>
<name>A0A1B9FWT5_9TREE</name>
<evidence type="ECO:0000313" key="3">
    <source>
        <dbReference type="EMBL" id="OCF23229.1"/>
    </source>
</evidence>
<dbReference type="SUPFAM" id="SSF50985">
    <property type="entry name" value="RCC1/BLIP-II"/>
    <property type="match status" value="1"/>
</dbReference>
<dbReference type="InterPro" id="IPR009091">
    <property type="entry name" value="RCC1/BLIP-II"/>
</dbReference>
<feature type="compositionally biased region" description="Low complexity" evidence="2">
    <location>
        <begin position="250"/>
        <end position="268"/>
    </location>
</feature>
<evidence type="ECO:0000313" key="5">
    <source>
        <dbReference type="Proteomes" id="UP000092730"/>
    </source>
</evidence>
<dbReference type="EMBL" id="KI894024">
    <property type="protein sequence ID" value="OCF23229.1"/>
    <property type="molecule type" value="Genomic_DNA"/>
</dbReference>
<dbReference type="VEuPathDB" id="FungiDB:I302_07583"/>
<evidence type="ECO:0000256" key="1">
    <source>
        <dbReference type="PROSITE-ProRule" id="PRU00235"/>
    </source>
</evidence>
<gene>
    <name evidence="3" type="ORF">I302_07583</name>
    <name evidence="4" type="ORF">I302_108051</name>
</gene>
<proteinExistence type="predicted"/>
<dbReference type="Pfam" id="PF13540">
    <property type="entry name" value="RCC1_2"/>
    <property type="match status" value="1"/>
</dbReference>
<dbReference type="PANTHER" id="PTHR45982">
    <property type="entry name" value="REGULATOR OF CHROMOSOME CONDENSATION"/>
    <property type="match status" value="1"/>
</dbReference>